<reference evidence="3" key="2">
    <citation type="submission" date="2020-11" db="EMBL/GenBank/DDBJ databases">
        <authorList>
            <person name="McCartney M.A."/>
            <person name="Auch B."/>
            <person name="Kono T."/>
            <person name="Mallez S."/>
            <person name="Becker A."/>
            <person name="Gohl D.M."/>
            <person name="Silverstein K.A.T."/>
            <person name="Koren S."/>
            <person name="Bechman K.B."/>
            <person name="Herman A."/>
            <person name="Abrahante J.E."/>
            <person name="Garbe J."/>
        </authorList>
    </citation>
    <scope>NUCLEOTIDE SEQUENCE</scope>
    <source>
        <strain evidence="3">Duluth1</strain>
        <tissue evidence="3">Whole animal</tissue>
    </source>
</reference>
<organism evidence="3 4">
    <name type="scientific">Dreissena polymorpha</name>
    <name type="common">Zebra mussel</name>
    <name type="synonym">Mytilus polymorpha</name>
    <dbReference type="NCBI Taxonomy" id="45954"/>
    <lineage>
        <taxon>Eukaryota</taxon>
        <taxon>Metazoa</taxon>
        <taxon>Spiralia</taxon>
        <taxon>Lophotrochozoa</taxon>
        <taxon>Mollusca</taxon>
        <taxon>Bivalvia</taxon>
        <taxon>Autobranchia</taxon>
        <taxon>Heteroconchia</taxon>
        <taxon>Euheterodonta</taxon>
        <taxon>Imparidentia</taxon>
        <taxon>Neoheterodontei</taxon>
        <taxon>Myida</taxon>
        <taxon>Dreissenoidea</taxon>
        <taxon>Dreissenidae</taxon>
        <taxon>Dreissena</taxon>
    </lineage>
</organism>
<proteinExistence type="predicted"/>
<protein>
    <submittedName>
        <fullName evidence="3">Uncharacterized protein</fullName>
    </submittedName>
</protein>
<feature type="region of interest" description="Disordered" evidence="2">
    <location>
        <begin position="1"/>
        <end position="78"/>
    </location>
</feature>
<keyword evidence="1" id="KW-0175">Coiled coil</keyword>
<dbReference type="Proteomes" id="UP000828390">
    <property type="component" value="Unassembled WGS sequence"/>
</dbReference>
<reference evidence="3" key="1">
    <citation type="journal article" date="2019" name="bioRxiv">
        <title>The Genome of the Zebra Mussel, Dreissena polymorpha: A Resource for Invasive Species Research.</title>
        <authorList>
            <person name="McCartney M.A."/>
            <person name="Auch B."/>
            <person name="Kono T."/>
            <person name="Mallez S."/>
            <person name="Zhang Y."/>
            <person name="Obille A."/>
            <person name="Becker A."/>
            <person name="Abrahante J.E."/>
            <person name="Garbe J."/>
            <person name="Badalamenti J.P."/>
            <person name="Herman A."/>
            <person name="Mangelson H."/>
            <person name="Liachko I."/>
            <person name="Sullivan S."/>
            <person name="Sone E.D."/>
            <person name="Koren S."/>
            <person name="Silverstein K.A.T."/>
            <person name="Beckman K.B."/>
            <person name="Gohl D.M."/>
        </authorList>
    </citation>
    <scope>NUCLEOTIDE SEQUENCE</scope>
    <source>
        <strain evidence="3">Duluth1</strain>
        <tissue evidence="3">Whole animal</tissue>
    </source>
</reference>
<comment type="caution">
    <text evidence="3">The sequence shown here is derived from an EMBL/GenBank/DDBJ whole genome shotgun (WGS) entry which is preliminary data.</text>
</comment>
<dbReference type="Gene3D" id="3.30.70.1820">
    <property type="entry name" value="L1 transposable element, RRM domain"/>
    <property type="match status" value="1"/>
</dbReference>
<evidence type="ECO:0000256" key="1">
    <source>
        <dbReference type="SAM" id="Coils"/>
    </source>
</evidence>
<evidence type="ECO:0000256" key="2">
    <source>
        <dbReference type="SAM" id="MobiDB-lite"/>
    </source>
</evidence>
<sequence length="336" mass="39049">MDSNGLNKKAREKRARNTSSSISEAYISLNEPAKNKPSRKKSKGNRFAPLSYSNADSANEFETEEPEQNTNNKETNNNDLDIATELKEINSKLNNVLTKDSSELSTLIKNIVLQLKEEMLSSVILRIEKVESELSDKEIENNKLSQTISEMKCKLNEQIDENEHIRKQLKQQESNCEMKINEMDQYSRRSNIKIDGMPDNDKETANETTAKVLETLNRNIPDLHLSEHDIDITHRIGKFDNRKPRPIVLKLISRIKRSKIMQSAKILRRQKTPLYINDHLTKLNNHVLACVRKKQRDIVTSTWSCDGVIYYRDVNEIVHKVTHDQYKYWIDLPWSN</sequence>
<dbReference type="EMBL" id="JAIWYP010000015">
    <property type="protein sequence ID" value="KAH3701405.1"/>
    <property type="molecule type" value="Genomic_DNA"/>
</dbReference>
<accession>A0A9D3YM97</accession>
<evidence type="ECO:0000313" key="3">
    <source>
        <dbReference type="EMBL" id="KAH3701405.1"/>
    </source>
</evidence>
<gene>
    <name evidence="3" type="ORF">DPMN_076391</name>
</gene>
<keyword evidence="4" id="KW-1185">Reference proteome</keyword>
<evidence type="ECO:0000313" key="4">
    <source>
        <dbReference type="Proteomes" id="UP000828390"/>
    </source>
</evidence>
<name>A0A9D3YM97_DREPO</name>
<dbReference type="AlphaFoldDB" id="A0A9D3YM97"/>
<feature type="coiled-coil region" evidence="1">
    <location>
        <begin position="127"/>
        <end position="189"/>
    </location>
</feature>
<feature type="compositionally biased region" description="Low complexity" evidence="2">
    <location>
        <begin position="68"/>
        <end position="78"/>
    </location>
</feature>